<protein>
    <submittedName>
        <fullName evidence="1">Uncharacterized protein</fullName>
    </submittedName>
</protein>
<organism evidence="1 2">
    <name type="scientific">Terriglobus roseus</name>
    <dbReference type="NCBI Taxonomy" id="392734"/>
    <lineage>
        <taxon>Bacteria</taxon>
        <taxon>Pseudomonadati</taxon>
        <taxon>Acidobacteriota</taxon>
        <taxon>Terriglobia</taxon>
        <taxon>Terriglobales</taxon>
        <taxon>Acidobacteriaceae</taxon>
        <taxon>Terriglobus</taxon>
    </lineage>
</organism>
<gene>
    <name evidence="1" type="ORF">SAMN05443244_1775</name>
</gene>
<name>A0A1H4M0H2_9BACT</name>
<evidence type="ECO:0000313" key="2">
    <source>
        <dbReference type="Proteomes" id="UP000182409"/>
    </source>
</evidence>
<sequence length="86" mass="9677">MDAHFFKLDLRLLGNTLWLHADPSGDTLGPDHSLRSLRPVRFRTESEALRALTAAEVGTWTSFPHDGIYATLSHRALRTIGFRGNF</sequence>
<dbReference type="AlphaFoldDB" id="A0A1H4M0H2"/>
<accession>A0A1H4M0H2</accession>
<proteinExistence type="predicted"/>
<dbReference type="RefSeq" id="WP_074653427.1">
    <property type="nucleotide sequence ID" value="NZ_FNSD01000001.1"/>
</dbReference>
<evidence type="ECO:0000313" key="1">
    <source>
        <dbReference type="EMBL" id="SEB76446.1"/>
    </source>
</evidence>
<reference evidence="1 2" key="1">
    <citation type="submission" date="2016-10" db="EMBL/GenBank/DDBJ databases">
        <authorList>
            <person name="de Groot N.N."/>
        </authorList>
    </citation>
    <scope>NUCLEOTIDE SEQUENCE [LARGE SCALE GENOMIC DNA]</scope>
    <source>
        <strain evidence="1 2">AB35.6</strain>
    </source>
</reference>
<dbReference type="OrthoDB" id="120528at2"/>
<dbReference type="Proteomes" id="UP000182409">
    <property type="component" value="Unassembled WGS sequence"/>
</dbReference>
<dbReference type="EMBL" id="FNSD01000001">
    <property type="protein sequence ID" value="SEB76446.1"/>
    <property type="molecule type" value="Genomic_DNA"/>
</dbReference>